<dbReference type="InterPro" id="IPR035959">
    <property type="entry name" value="RutC-like_sf"/>
</dbReference>
<dbReference type="PANTHER" id="PTHR43857:SF1">
    <property type="entry name" value="YJGH FAMILY PROTEIN"/>
    <property type="match status" value="1"/>
</dbReference>
<dbReference type="InterPro" id="IPR006175">
    <property type="entry name" value="YjgF/YER057c/UK114"/>
</dbReference>
<accession>A0A160TRL6</accession>
<dbReference type="CDD" id="cd00448">
    <property type="entry name" value="YjgF_YER057c_UK114_family"/>
    <property type="match status" value="1"/>
</dbReference>
<protein>
    <submittedName>
        <fullName evidence="1">Bona fide RidA/YjgF/TdcF/RutC subgroup</fullName>
    </submittedName>
</protein>
<dbReference type="Gene3D" id="3.30.1330.40">
    <property type="entry name" value="RutC-like"/>
    <property type="match status" value="1"/>
</dbReference>
<dbReference type="SUPFAM" id="SSF55298">
    <property type="entry name" value="YjgF-like"/>
    <property type="match status" value="1"/>
</dbReference>
<evidence type="ECO:0000313" key="1">
    <source>
        <dbReference type="EMBL" id="CUS46764.1"/>
    </source>
</evidence>
<dbReference type="Pfam" id="PF01042">
    <property type="entry name" value="Ribonuc_L-PSP"/>
    <property type="match status" value="1"/>
</dbReference>
<gene>
    <name evidence="1" type="ORF">MGWOODY_Smn3438</name>
</gene>
<dbReference type="PANTHER" id="PTHR43857">
    <property type="entry name" value="BLR7761 PROTEIN"/>
    <property type="match status" value="1"/>
</dbReference>
<dbReference type="AlphaFoldDB" id="A0A160TRL6"/>
<name>A0A160TRL6_9ZZZZ</name>
<proteinExistence type="predicted"/>
<dbReference type="EMBL" id="CZQE01000391">
    <property type="protein sequence ID" value="CUS46764.1"/>
    <property type="molecule type" value="Genomic_DNA"/>
</dbReference>
<sequence length="134" mass="14717">MSVHDILHPPGRVRPKGYANGIAATGRMVFTAGVIGWNAEEVIEADDFVGQFRQVIVNTLAILAEAGAGPEHIVRMTWYITDRDEYLAAGREIGAIYREMLGRNFPAMAVVIVAGLIERRAKLEIETTAVVPER</sequence>
<reference evidence="1" key="1">
    <citation type="submission" date="2015-10" db="EMBL/GenBank/DDBJ databases">
        <authorList>
            <person name="Gilbert D.G."/>
        </authorList>
    </citation>
    <scope>NUCLEOTIDE SEQUENCE</scope>
</reference>
<organism evidence="1">
    <name type="scientific">hydrothermal vent metagenome</name>
    <dbReference type="NCBI Taxonomy" id="652676"/>
    <lineage>
        <taxon>unclassified sequences</taxon>
        <taxon>metagenomes</taxon>
        <taxon>ecological metagenomes</taxon>
    </lineage>
</organism>